<dbReference type="PANTHER" id="PTHR47447">
    <property type="entry name" value="OS03G0856100 PROTEIN"/>
    <property type="match status" value="1"/>
</dbReference>
<feature type="repeat" description="PPR" evidence="3">
    <location>
        <begin position="71"/>
        <end position="105"/>
    </location>
</feature>
<feature type="non-terminal residue" evidence="4">
    <location>
        <position position="1"/>
    </location>
</feature>
<protein>
    <recommendedName>
        <fullName evidence="6">Pentacotripeptide-repeat region of PRORP domain-containing protein</fullName>
    </recommendedName>
</protein>
<dbReference type="AlphaFoldDB" id="E1ZLT0"/>
<dbReference type="Proteomes" id="UP000008141">
    <property type="component" value="Unassembled WGS sequence"/>
</dbReference>
<evidence type="ECO:0000256" key="3">
    <source>
        <dbReference type="PROSITE-ProRule" id="PRU00708"/>
    </source>
</evidence>
<evidence type="ECO:0000256" key="2">
    <source>
        <dbReference type="ARBA" id="ARBA00022737"/>
    </source>
</evidence>
<dbReference type="eggNOG" id="KOG4197">
    <property type="taxonomic scope" value="Eukaryota"/>
</dbReference>
<evidence type="ECO:0000313" key="5">
    <source>
        <dbReference type="Proteomes" id="UP000008141"/>
    </source>
</evidence>
<sequence length="166" mass="17811">NVITFSSLISACERSGRCDLALRLFDEMRREGCRPNVVTYNGLIGACAQAGMWAKAAEVFDSMIGGGVRPDAVTFSVLVAAYERGGQWRRCLQAFEQMQQQGFRPDACVYNVVSWSWGLRQGGWLQLSGARPGTAPGGGGALGRLRGAAGRRLGSRRVPRSGSGLL</sequence>
<accession>E1ZLT0</accession>
<dbReference type="GeneID" id="17352744"/>
<dbReference type="EMBL" id="GL433852">
    <property type="protein sequence ID" value="EFN53189.1"/>
    <property type="molecule type" value="Genomic_DNA"/>
</dbReference>
<dbReference type="NCBIfam" id="TIGR00756">
    <property type="entry name" value="PPR"/>
    <property type="match status" value="3"/>
</dbReference>
<gene>
    <name evidence="4" type="ORF">CHLNCDRAFT_25863</name>
</gene>
<feature type="repeat" description="PPR" evidence="3">
    <location>
        <begin position="1"/>
        <end position="35"/>
    </location>
</feature>
<dbReference type="PANTHER" id="PTHR47447:SF17">
    <property type="entry name" value="OS12G0638900 PROTEIN"/>
    <property type="match status" value="1"/>
</dbReference>
<keyword evidence="2" id="KW-0677">Repeat</keyword>
<dbReference type="RefSeq" id="XP_005845291.1">
    <property type="nucleotide sequence ID" value="XM_005845229.1"/>
</dbReference>
<proteinExistence type="inferred from homology"/>
<dbReference type="Pfam" id="PF13812">
    <property type="entry name" value="PPR_3"/>
    <property type="match status" value="1"/>
</dbReference>
<name>E1ZLT0_CHLVA</name>
<dbReference type="InParanoid" id="E1ZLT0"/>
<dbReference type="OrthoDB" id="185373at2759"/>
<evidence type="ECO:0000256" key="1">
    <source>
        <dbReference type="ARBA" id="ARBA00007626"/>
    </source>
</evidence>
<dbReference type="PROSITE" id="PS51375">
    <property type="entry name" value="PPR"/>
    <property type="match status" value="3"/>
</dbReference>
<dbReference type="InterPro" id="IPR002885">
    <property type="entry name" value="PPR_rpt"/>
</dbReference>
<dbReference type="InterPro" id="IPR011990">
    <property type="entry name" value="TPR-like_helical_dom_sf"/>
</dbReference>
<evidence type="ECO:0000313" key="4">
    <source>
        <dbReference type="EMBL" id="EFN53189.1"/>
    </source>
</evidence>
<comment type="similarity">
    <text evidence="1">Belongs to the PPR family. P subfamily.</text>
</comment>
<keyword evidence="5" id="KW-1185">Reference proteome</keyword>
<reference evidence="4 5" key="1">
    <citation type="journal article" date="2010" name="Plant Cell">
        <title>The Chlorella variabilis NC64A genome reveals adaptation to photosymbiosis, coevolution with viruses, and cryptic sex.</title>
        <authorList>
            <person name="Blanc G."/>
            <person name="Duncan G."/>
            <person name="Agarkova I."/>
            <person name="Borodovsky M."/>
            <person name="Gurnon J."/>
            <person name="Kuo A."/>
            <person name="Lindquist E."/>
            <person name="Lucas S."/>
            <person name="Pangilinan J."/>
            <person name="Polle J."/>
            <person name="Salamov A."/>
            <person name="Terry A."/>
            <person name="Yamada T."/>
            <person name="Dunigan D.D."/>
            <person name="Grigoriev I.V."/>
            <person name="Claverie J.M."/>
            <person name="Van Etten J.L."/>
        </authorList>
    </citation>
    <scope>NUCLEOTIDE SEQUENCE [LARGE SCALE GENOMIC DNA]</scope>
    <source>
        <strain evidence="4 5">NC64A</strain>
    </source>
</reference>
<feature type="repeat" description="PPR" evidence="3">
    <location>
        <begin position="36"/>
        <end position="70"/>
    </location>
</feature>
<dbReference type="Gene3D" id="1.25.40.10">
    <property type="entry name" value="Tetratricopeptide repeat domain"/>
    <property type="match status" value="1"/>
</dbReference>
<dbReference type="Pfam" id="PF13041">
    <property type="entry name" value="PPR_2"/>
    <property type="match status" value="1"/>
</dbReference>
<dbReference type="OMA" id="CGRNIYL"/>
<evidence type="ECO:0008006" key="6">
    <source>
        <dbReference type="Google" id="ProtNLM"/>
    </source>
</evidence>
<organism evidence="5">
    <name type="scientific">Chlorella variabilis</name>
    <name type="common">Green alga</name>
    <dbReference type="NCBI Taxonomy" id="554065"/>
    <lineage>
        <taxon>Eukaryota</taxon>
        <taxon>Viridiplantae</taxon>
        <taxon>Chlorophyta</taxon>
        <taxon>core chlorophytes</taxon>
        <taxon>Trebouxiophyceae</taxon>
        <taxon>Chlorellales</taxon>
        <taxon>Chlorellaceae</taxon>
        <taxon>Chlorella clade</taxon>
        <taxon>Chlorella</taxon>
    </lineage>
</organism>
<dbReference type="KEGG" id="cvr:CHLNCDRAFT_25863"/>